<evidence type="ECO:0000313" key="5">
    <source>
        <dbReference type="EMBL" id="GAA4057026.1"/>
    </source>
</evidence>
<reference evidence="6" key="1">
    <citation type="journal article" date="2019" name="Int. J. Syst. Evol. Microbiol.">
        <title>The Global Catalogue of Microorganisms (GCM) 10K type strain sequencing project: providing services to taxonomists for standard genome sequencing and annotation.</title>
        <authorList>
            <consortium name="The Broad Institute Genomics Platform"/>
            <consortium name="The Broad Institute Genome Sequencing Center for Infectious Disease"/>
            <person name="Wu L."/>
            <person name="Ma J."/>
        </authorList>
    </citation>
    <scope>NUCLEOTIDE SEQUENCE [LARGE SCALE GENOMIC DNA]</scope>
    <source>
        <strain evidence="6">JCM 17250</strain>
    </source>
</reference>
<dbReference type="SUPFAM" id="SSF48208">
    <property type="entry name" value="Six-hairpin glycosidases"/>
    <property type="match status" value="1"/>
</dbReference>
<accession>A0ABP7V0Z9</accession>
<dbReference type="EC" id="5.1.3.11" evidence="4"/>
<keyword evidence="3 4" id="KW-0413">Isomerase</keyword>
<dbReference type="Gene3D" id="1.50.10.10">
    <property type="match status" value="1"/>
</dbReference>
<gene>
    <name evidence="5" type="ORF">GCM10022410_00530</name>
</gene>
<comment type="similarity">
    <text evidence="4">Belongs to the cellobiose 2-epimerase family.</text>
</comment>
<dbReference type="Pfam" id="PF07221">
    <property type="entry name" value="GlcNAc_2-epim"/>
    <property type="match status" value="1"/>
</dbReference>
<name>A0ABP7V0Z9_9BACI</name>
<dbReference type="InterPro" id="IPR008928">
    <property type="entry name" value="6-hairpin_glycosidase_sf"/>
</dbReference>
<comment type="caution">
    <text evidence="5">The sequence shown here is derived from an EMBL/GenBank/DDBJ whole genome shotgun (WGS) entry which is preliminary data.</text>
</comment>
<proteinExistence type="inferred from homology"/>
<organism evidence="5 6">
    <name type="scientific">Amphibacillus indicireducens</name>
    <dbReference type="NCBI Taxonomy" id="1076330"/>
    <lineage>
        <taxon>Bacteria</taxon>
        <taxon>Bacillati</taxon>
        <taxon>Bacillota</taxon>
        <taxon>Bacilli</taxon>
        <taxon>Bacillales</taxon>
        <taxon>Bacillaceae</taxon>
        <taxon>Amphibacillus</taxon>
    </lineage>
</organism>
<evidence type="ECO:0000256" key="4">
    <source>
        <dbReference type="HAMAP-Rule" id="MF_00929"/>
    </source>
</evidence>
<protein>
    <recommendedName>
        <fullName evidence="4">Cellobiose 2-epimerase</fullName>
        <shortName evidence="4">CE</shortName>
        <ecNumber evidence="4">5.1.3.11</ecNumber>
    </recommendedName>
</protein>
<evidence type="ECO:0000256" key="3">
    <source>
        <dbReference type="ARBA" id="ARBA00023235"/>
    </source>
</evidence>
<dbReference type="EMBL" id="BAABDL010000003">
    <property type="protein sequence ID" value="GAA4057026.1"/>
    <property type="molecule type" value="Genomic_DNA"/>
</dbReference>
<sequence>MLREEMERELTERILPFWMKLKDEKHGGLYGRVDFDLNVDQNADKGGIVTTRFLWTFSAAYRVTKDKQYLEMADHMYQFLIDKLIDHDHKGIYWLLDYQGQPKDTRKHIYAQSFAVYALSEYYRVTKKQEVIDLALEIYELMETVGFDQASQAYKEEFNREWEEVPNEMLSENGVIAEITMNTHIHILEAYTNLYKAYPTPELKARLEALLQVHYEKVYQNDTHFLGVFFDKQWNSIIDLKSFGHDIEAAWLMDDTIRTLGIENEPYRQMIIDISYNISDYAIQPDGSLINEEENGELDYTRVWWVQAEAIVGFYNAYQRTGDQVFLDRINGLWEYIKQSIHDPRPGGEWYWSIEPDGTPTERDLVEPWKASYHNARMALELIERMDKNDSQ</sequence>
<dbReference type="InterPro" id="IPR028584">
    <property type="entry name" value="Cellobiose_2_epim"/>
</dbReference>
<comment type="function">
    <text evidence="4">Catalyzes the reversible epimerization of cellobiose to 4-O-beta-D-glucopyranosyl-D-mannose (Glc-Man).</text>
</comment>
<dbReference type="RefSeq" id="WP_344909260.1">
    <property type="nucleotide sequence ID" value="NZ_BAABDL010000003.1"/>
</dbReference>
<dbReference type="HAMAP" id="MF_00929">
    <property type="entry name" value="Cellobiose_2_epim"/>
    <property type="match status" value="1"/>
</dbReference>
<dbReference type="PANTHER" id="PTHR15108">
    <property type="entry name" value="N-ACYLGLUCOSAMINE-2-EPIMERASE"/>
    <property type="match status" value="1"/>
</dbReference>
<dbReference type="InterPro" id="IPR010819">
    <property type="entry name" value="AGE/CE"/>
</dbReference>
<keyword evidence="6" id="KW-1185">Reference proteome</keyword>
<evidence type="ECO:0000256" key="1">
    <source>
        <dbReference type="ARBA" id="ARBA00001470"/>
    </source>
</evidence>
<comment type="similarity">
    <text evidence="2">Belongs to the N-acylglucosamine 2-epimerase family.</text>
</comment>
<comment type="catalytic activity">
    <reaction evidence="1 4">
        <text>D-cellobiose = beta-D-glucosyl-(1-&gt;4)-D-mannopyranose</text>
        <dbReference type="Rhea" id="RHEA:23384"/>
        <dbReference type="ChEBI" id="CHEBI:17057"/>
        <dbReference type="ChEBI" id="CHEBI:47931"/>
        <dbReference type="EC" id="5.1.3.11"/>
    </reaction>
</comment>
<evidence type="ECO:0000313" key="6">
    <source>
        <dbReference type="Proteomes" id="UP001501734"/>
    </source>
</evidence>
<evidence type="ECO:0000256" key="2">
    <source>
        <dbReference type="ARBA" id="ARBA00008558"/>
    </source>
</evidence>
<dbReference type="InterPro" id="IPR012341">
    <property type="entry name" value="6hp_glycosidase-like_sf"/>
</dbReference>
<dbReference type="Proteomes" id="UP001501734">
    <property type="component" value="Unassembled WGS sequence"/>
</dbReference>